<feature type="transmembrane region" description="Helical" evidence="6">
    <location>
        <begin position="392"/>
        <end position="410"/>
    </location>
</feature>
<evidence type="ECO:0000256" key="2">
    <source>
        <dbReference type="ARBA" id="ARBA00022475"/>
    </source>
</evidence>
<keyword evidence="2" id="KW-1003">Cell membrane</keyword>
<dbReference type="PANTHER" id="PTHR30509">
    <property type="entry name" value="P-HYDROXYBENZOIC ACID EFFLUX PUMP SUBUNIT-RELATED"/>
    <property type="match status" value="1"/>
</dbReference>
<protein>
    <submittedName>
        <fullName evidence="7">FUSC family protein</fullName>
    </submittedName>
</protein>
<dbReference type="Pfam" id="PF04632">
    <property type="entry name" value="FUSC"/>
    <property type="match status" value="1"/>
</dbReference>
<comment type="subcellular location">
    <subcellularLocation>
        <location evidence="1">Cell membrane</location>
        <topology evidence="1">Multi-pass membrane protein</topology>
    </subcellularLocation>
</comment>
<evidence type="ECO:0000256" key="1">
    <source>
        <dbReference type="ARBA" id="ARBA00004651"/>
    </source>
</evidence>
<feature type="transmembrane region" description="Helical" evidence="6">
    <location>
        <begin position="522"/>
        <end position="545"/>
    </location>
</feature>
<evidence type="ECO:0000313" key="7">
    <source>
        <dbReference type="EMBL" id="CAI9120638.1"/>
    </source>
</evidence>
<evidence type="ECO:0000256" key="4">
    <source>
        <dbReference type="ARBA" id="ARBA00022989"/>
    </source>
</evidence>
<proteinExistence type="predicted"/>
<keyword evidence="8" id="KW-1185">Reference proteome</keyword>
<dbReference type="GO" id="GO:0005886">
    <property type="term" value="C:plasma membrane"/>
    <property type="evidence" value="ECO:0007669"/>
    <property type="project" value="UniProtKB-SubCell"/>
</dbReference>
<feature type="transmembrane region" description="Helical" evidence="6">
    <location>
        <begin position="445"/>
        <end position="464"/>
    </location>
</feature>
<comment type="caution">
    <text evidence="7">The sequence shown here is derived from an EMBL/GenBank/DDBJ whole genome shotgun (WGS) entry which is preliminary data.</text>
</comment>
<dbReference type="InterPro" id="IPR006726">
    <property type="entry name" value="PHBA_efflux_AaeB/fusaric-R"/>
</dbReference>
<evidence type="ECO:0000256" key="5">
    <source>
        <dbReference type="ARBA" id="ARBA00023136"/>
    </source>
</evidence>
<gene>
    <name evidence="7" type="ORF">LMG32879_001475</name>
</gene>
<evidence type="ECO:0000256" key="6">
    <source>
        <dbReference type="SAM" id="Phobius"/>
    </source>
</evidence>
<feature type="transmembrane region" description="Helical" evidence="6">
    <location>
        <begin position="110"/>
        <end position="129"/>
    </location>
</feature>
<keyword evidence="4 6" id="KW-1133">Transmembrane helix</keyword>
<keyword evidence="3 6" id="KW-0812">Transmembrane</keyword>
<organism evidence="7 8">
    <name type="scientific">Brytella acorum</name>
    <dbReference type="NCBI Taxonomy" id="2959299"/>
    <lineage>
        <taxon>Bacteria</taxon>
        <taxon>Pseudomonadati</taxon>
        <taxon>Pseudomonadota</taxon>
        <taxon>Alphaproteobacteria</taxon>
        <taxon>Acetobacterales</taxon>
        <taxon>Acetobacteraceae</taxon>
        <taxon>Brytella</taxon>
    </lineage>
</organism>
<sequence>MSARFGISLRLPSSLASRSGPPGQWAWLYAPSPQIFGFAFRTTFAALLALGIAMWMELDSPSWAAMTVWAVAQTTRGESLSKARWRLVGTVLGVLAATSLIIAFPQTPWLFFPAIAIWTGLCAGFATFVSNFRAYALVLAGYTCAIVGLSAISDPDNIFMIAMSRGTYIVLGILCEAAVGILFATSQERNARRIVRTKLQTALSLVSVAIADLLDESEAAHRQARDLFGAILRVNSDIEYAEIEMGPHGHEGDHARAALAAVSVLLSRGFGMATRLAALDHDSEDFKAVSRRTQEFLRSLGKRLDSEDDIAGLLADIHALVEECRHYAAPYVTEDETEVTLGPIDERVLFVALSELLLDLDTAISEYDASGHPVPRDHFTFRLQTHRDPRNAFNNGLRVSCAVLLTALVYEVTGWSNGQTFMTFSAVVCGLFAATENPAIASLKFLWGVVWAAIAAAILVFIFVPKFDTYEMLIVAYGPAMFLGGLARGNPNFGLQSAAYGLLMPAMVGIQNHHRLDEIQYFNATSATVLGAAAGVLVFHTFLPFNSRTERFRLRREMLSELRGLCHLRLTPDVRFWIGRNIDRFARLVRHAGANPGAIVERYIQGTLATMTLGLNIIRLRTLLDREHLPDSARRPIELLLYRLEHTRARHSQPARTARIAIRRLRQLDGLEADLVTRLELMRGISYLVLVNHVLQENGEFLDERRPFIGLARQAKAIT</sequence>
<evidence type="ECO:0000313" key="8">
    <source>
        <dbReference type="Proteomes" id="UP001176960"/>
    </source>
</evidence>
<dbReference type="AlphaFoldDB" id="A0AA35UVU3"/>
<reference evidence="7" key="1">
    <citation type="submission" date="2023-03" db="EMBL/GenBank/DDBJ databases">
        <authorList>
            <person name="Cleenwerck I."/>
        </authorList>
    </citation>
    <scope>NUCLEOTIDE SEQUENCE</scope>
    <source>
        <strain evidence="7">LMG 32879</strain>
    </source>
</reference>
<name>A0AA35UVU3_9PROT</name>
<dbReference type="GO" id="GO:0022857">
    <property type="term" value="F:transmembrane transporter activity"/>
    <property type="evidence" value="ECO:0007669"/>
    <property type="project" value="InterPro"/>
</dbReference>
<feature type="transmembrane region" description="Helical" evidence="6">
    <location>
        <begin position="35"/>
        <end position="56"/>
    </location>
</feature>
<feature type="transmembrane region" description="Helical" evidence="6">
    <location>
        <begin position="158"/>
        <end position="184"/>
    </location>
</feature>
<dbReference type="EMBL" id="CATKSH010000007">
    <property type="protein sequence ID" value="CAI9120638.1"/>
    <property type="molecule type" value="Genomic_DNA"/>
</dbReference>
<dbReference type="Proteomes" id="UP001176960">
    <property type="component" value="Unassembled WGS sequence"/>
</dbReference>
<keyword evidence="5 6" id="KW-0472">Membrane</keyword>
<dbReference type="RefSeq" id="WP_289841315.1">
    <property type="nucleotide sequence ID" value="NZ_CATKSH010000007.1"/>
</dbReference>
<feature type="transmembrane region" description="Helical" evidence="6">
    <location>
        <begin position="134"/>
        <end position="152"/>
    </location>
</feature>
<feature type="transmembrane region" description="Helical" evidence="6">
    <location>
        <begin position="85"/>
        <end position="104"/>
    </location>
</feature>
<evidence type="ECO:0000256" key="3">
    <source>
        <dbReference type="ARBA" id="ARBA00022692"/>
    </source>
</evidence>
<dbReference type="PANTHER" id="PTHR30509:SF40">
    <property type="entry name" value="BLR3852 PROTEIN"/>
    <property type="match status" value="1"/>
</dbReference>
<accession>A0AA35UVU3</accession>